<evidence type="ECO:0000256" key="1">
    <source>
        <dbReference type="SAM" id="MobiDB-lite"/>
    </source>
</evidence>
<feature type="region of interest" description="Disordered" evidence="1">
    <location>
        <begin position="502"/>
        <end position="537"/>
    </location>
</feature>
<comment type="caution">
    <text evidence="2">The sequence shown here is derived from an EMBL/GenBank/DDBJ whole genome shotgun (WGS) entry which is preliminary data.</text>
</comment>
<evidence type="ECO:0000313" key="3">
    <source>
        <dbReference type="Proteomes" id="UP000198795"/>
    </source>
</evidence>
<dbReference type="RefSeq" id="WP_090229706.1">
    <property type="nucleotide sequence ID" value="NZ_FNJC01000004.1"/>
</dbReference>
<dbReference type="Proteomes" id="UP000198795">
    <property type="component" value="Unassembled WGS sequence"/>
</dbReference>
<accession>A0A1H0SFX6</accession>
<organism evidence="2 3">
    <name type="scientific">Filomicrobium insigne</name>
    <dbReference type="NCBI Taxonomy" id="418854"/>
    <lineage>
        <taxon>Bacteria</taxon>
        <taxon>Pseudomonadati</taxon>
        <taxon>Pseudomonadota</taxon>
        <taxon>Alphaproteobacteria</taxon>
        <taxon>Hyphomicrobiales</taxon>
        <taxon>Hyphomicrobiaceae</taxon>
        <taxon>Filomicrobium</taxon>
    </lineage>
</organism>
<keyword evidence="3" id="KW-1185">Reference proteome</keyword>
<reference evidence="2 3" key="1">
    <citation type="submission" date="2016-10" db="EMBL/GenBank/DDBJ databases">
        <authorList>
            <person name="Varghese N."/>
            <person name="Submissions S."/>
        </authorList>
    </citation>
    <scope>NUCLEOTIDE SEQUENCE [LARGE SCALE GENOMIC DNA]</scope>
    <source>
        <strain evidence="2 3">CGMCC 1.6497</strain>
    </source>
</reference>
<feature type="compositionally biased region" description="Gly residues" evidence="1">
    <location>
        <begin position="508"/>
        <end position="523"/>
    </location>
</feature>
<name>A0A1H0SFX6_9HYPH</name>
<proteinExistence type="predicted"/>
<sequence>MAKSAEVGALRVRLTMDAGEFTRGTKNAQTAIGRLGRGLASAAAVAAKAGAAIAAAVTAAGVAVAAAVRGNIAEIDRIGKMAQSVGIAVDELSRLKHAAELSGTSLEGLATGVKRLSANMQEIAAGEVSSAAARSLKALGISATDSSGALKSATAILTEVAGRFQGIEDGAGKTALAMALFGKSGADLIPMLNAGSEGLRAMMREADELGIVFDTKTAAAAAQFQDTLHRLKRVKDGIVTTVSARMLPTLQTLASHLLTLAKDTKTLDFAADALAFTLKSLVSIGILIGAAFKNLATVVVSVAKAVMASAEGEFSQAYAILKDGVVDVLETTRGSLVTLRDLWLETGQIMEQTAVNMPAKVAAPIIQSTQDVAAAQRDLNMAMREGQAITESFRQPYEILAAEQSRLNELFRRGAIDATTLGKAGAQAAWAMQNAYASAASGIGTALTNVFNQSKGVAIASALINTYEAFTRALANPPGPPFSYAQAAAALANGFAQVQNIRSTSKSGSGGGSGGSSGGGGAGRAPASTPTPAQGRSLTIQGFDPSALYSGSAVKGIIDEINAAVADGAVLISTETRARATA</sequence>
<evidence type="ECO:0000313" key="2">
    <source>
        <dbReference type="EMBL" id="SDP40702.1"/>
    </source>
</evidence>
<dbReference type="EMBL" id="FNJC01000004">
    <property type="protein sequence ID" value="SDP40702.1"/>
    <property type="molecule type" value="Genomic_DNA"/>
</dbReference>
<protein>
    <submittedName>
        <fullName evidence="2">Uncharacterized protein</fullName>
    </submittedName>
</protein>
<gene>
    <name evidence="2" type="ORF">SAMN04488061_2883</name>
</gene>